<accession>A0A074ZPG3</accession>
<feature type="compositionally biased region" description="Polar residues" evidence="1">
    <location>
        <begin position="14"/>
        <end position="25"/>
    </location>
</feature>
<evidence type="ECO:0000313" key="2">
    <source>
        <dbReference type="EMBL" id="KER27677.1"/>
    </source>
</evidence>
<dbReference type="Proteomes" id="UP000054324">
    <property type="component" value="Unassembled WGS sequence"/>
</dbReference>
<feature type="region of interest" description="Disordered" evidence="1">
    <location>
        <begin position="112"/>
        <end position="131"/>
    </location>
</feature>
<organism evidence="2 3">
    <name type="scientific">Opisthorchis viverrini</name>
    <name type="common">Southeast Asian liver fluke</name>
    <dbReference type="NCBI Taxonomy" id="6198"/>
    <lineage>
        <taxon>Eukaryota</taxon>
        <taxon>Metazoa</taxon>
        <taxon>Spiralia</taxon>
        <taxon>Lophotrochozoa</taxon>
        <taxon>Platyhelminthes</taxon>
        <taxon>Trematoda</taxon>
        <taxon>Digenea</taxon>
        <taxon>Opisthorchiida</taxon>
        <taxon>Opisthorchiata</taxon>
        <taxon>Opisthorchiidae</taxon>
        <taxon>Opisthorchis</taxon>
    </lineage>
</organism>
<sequence length="442" mass="49864">MSPKKSETGRGLSESFQQPLTSCHATQRKHEGWALARLPKPRQGKLRRRGRIDFAEEKKSSPDSPNLLTLPACWLELASKDNAVSLRLGATPEILVQRLVAEKTTHKVAKNCSTAHDRFRPSTSGSSSRRSPRVSVNLMFYLNPNRTVFEKYTHLQISEFSATLSLVVDQVAVGLFAELGSWLANFSSPYEETSSVRSWVAENSSTVHDWFRPSWGSSGRHSPRVSVNFMLYLKPNCTKSANSTHLQTNLALRLTWNPDESLLRNRMCCTRSPHISVATIFGISRYMYIRNALLIRLPKICRQPTTGFVLLEAHQVDAVSEFSSTLCQVGHKVPVKEIIGHTQIAASRKDPPGTQLNPSFVMFLSNSVCRTRPLHVSVGTIFQVSRKNKQAFEKPSHLQIKLIFTRGSTESLDHDNLQLNVLRRGHLMFEVVRFSRYHGIFL</sequence>
<dbReference type="CTD" id="20319492"/>
<dbReference type="OrthoDB" id="8862460at2759"/>
<feature type="region of interest" description="Disordered" evidence="1">
    <location>
        <begin position="1"/>
        <end position="64"/>
    </location>
</feature>
<evidence type="ECO:0000256" key="1">
    <source>
        <dbReference type="SAM" id="MobiDB-lite"/>
    </source>
</evidence>
<name>A0A074ZPG3_OPIVI</name>
<proteinExistence type="predicted"/>
<keyword evidence="3" id="KW-1185">Reference proteome</keyword>
<feature type="compositionally biased region" description="Low complexity" evidence="1">
    <location>
        <begin position="121"/>
        <end position="131"/>
    </location>
</feature>
<dbReference type="GeneID" id="20319492"/>
<dbReference type="EMBL" id="KL596717">
    <property type="protein sequence ID" value="KER27677.1"/>
    <property type="molecule type" value="Genomic_DNA"/>
</dbReference>
<protein>
    <submittedName>
        <fullName evidence="2">Uncharacterized protein</fullName>
    </submittedName>
</protein>
<gene>
    <name evidence="2" type="ORF">T265_05310</name>
</gene>
<evidence type="ECO:0000313" key="3">
    <source>
        <dbReference type="Proteomes" id="UP000054324"/>
    </source>
</evidence>
<dbReference type="RefSeq" id="XP_009168557.1">
    <property type="nucleotide sequence ID" value="XM_009170293.1"/>
</dbReference>
<reference evidence="2 3" key="1">
    <citation type="submission" date="2013-11" db="EMBL/GenBank/DDBJ databases">
        <title>Opisthorchis viverrini - life in the bile duct.</title>
        <authorList>
            <person name="Young N.D."/>
            <person name="Nagarajan N."/>
            <person name="Lin S.J."/>
            <person name="Korhonen P.K."/>
            <person name="Jex A.R."/>
            <person name="Hall R.S."/>
            <person name="Safavi-Hemami H."/>
            <person name="Kaewkong W."/>
            <person name="Bertrand D."/>
            <person name="Gao S."/>
            <person name="Seet Q."/>
            <person name="Wongkham S."/>
            <person name="Teh B.T."/>
            <person name="Wongkham C."/>
            <person name="Intapan P.M."/>
            <person name="Maleewong W."/>
            <person name="Yang X."/>
            <person name="Hu M."/>
            <person name="Wang Z."/>
            <person name="Hofmann A."/>
            <person name="Sternberg P.W."/>
            <person name="Tan P."/>
            <person name="Wang J."/>
            <person name="Gasser R.B."/>
        </authorList>
    </citation>
    <scope>NUCLEOTIDE SEQUENCE [LARGE SCALE GENOMIC DNA]</scope>
</reference>
<dbReference type="AlphaFoldDB" id="A0A074ZPG3"/>
<feature type="compositionally biased region" description="Basic residues" evidence="1">
    <location>
        <begin position="39"/>
        <end position="50"/>
    </location>
</feature>
<dbReference type="KEGG" id="ovi:T265_05310"/>
<feature type="compositionally biased region" description="Basic and acidic residues" evidence="1">
    <location>
        <begin position="51"/>
        <end position="61"/>
    </location>
</feature>